<dbReference type="EMBL" id="FWWU01000010">
    <property type="protein sequence ID" value="SMB97004.1"/>
    <property type="molecule type" value="Genomic_DNA"/>
</dbReference>
<dbReference type="AlphaFoldDB" id="A0A1W1VVV6"/>
<keyword evidence="2" id="KW-1185">Reference proteome</keyword>
<proteinExistence type="predicted"/>
<gene>
    <name evidence="1" type="ORF">SAMN00790413_06282</name>
</gene>
<accession>A0A1W1VVV6</accession>
<reference evidence="1 2" key="1">
    <citation type="submission" date="2017-04" db="EMBL/GenBank/DDBJ databases">
        <authorList>
            <person name="Afonso C.L."/>
            <person name="Miller P.J."/>
            <person name="Scott M.A."/>
            <person name="Spackman E."/>
            <person name="Goraichik I."/>
            <person name="Dimitrov K.M."/>
            <person name="Suarez D.L."/>
            <person name="Swayne D.E."/>
        </authorList>
    </citation>
    <scope>NUCLEOTIDE SEQUENCE [LARGE SCALE GENOMIC DNA]</scope>
    <source>
        <strain evidence="1 2">KR-140</strain>
    </source>
</reference>
<dbReference type="Proteomes" id="UP000192582">
    <property type="component" value="Unassembled WGS sequence"/>
</dbReference>
<sequence>MRRPAHQRSTVRDGGFLRLCACSSPSMQLWNARALLGMLMLASSAQAKT</sequence>
<name>A0A1W1VVV6_9DEIO</name>
<organism evidence="1 2">
    <name type="scientific">Deinococcus hopiensis KR-140</name>
    <dbReference type="NCBI Taxonomy" id="695939"/>
    <lineage>
        <taxon>Bacteria</taxon>
        <taxon>Thermotogati</taxon>
        <taxon>Deinococcota</taxon>
        <taxon>Deinococci</taxon>
        <taxon>Deinococcales</taxon>
        <taxon>Deinococcaceae</taxon>
        <taxon>Deinococcus</taxon>
    </lineage>
</organism>
<evidence type="ECO:0000313" key="1">
    <source>
        <dbReference type="EMBL" id="SMB97004.1"/>
    </source>
</evidence>
<protein>
    <submittedName>
        <fullName evidence="1">Uncharacterized protein</fullName>
    </submittedName>
</protein>
<evidence type="ECO:0000313" key="2">
    <source>
        <dbReference type="Proteomes" id="UP000192582"/>
    </source>
</evidence>